<proteinExistence type="inferred from homology"/>
<dbReference type="GO" id="GO:0006334">
    <property type="term" value="P:nucleosome assembly"/>
    <property type="evidence" value="ECO:0007669"/>
    <property type="project" value="InterPro"/>
</dbReference>
<feature type="region of interest" description="Disordered" evidence="3">
    <location>
        <begin position="1"/>
        <end position="37"/>
    </location>
</feature>
<evidence type="ECO:0000256" key="2">
    <source>
        <dbReference type="RuleBase" id="RU003876"/>
    </source>
</evidence>
<dbReference type="InterPro" id="IPR002164">
    <property type="entry name" value="NAP_family"/>
</dbReference>
<dbReference type="AlphaFoldDB" id="A0A066W7J8"/>
<name>A0A066W7J8_TILAU</name>
<dbReference type="FunCoup" id="A0A066W7J8">
    <property type="interactions" value="237"/>
</dbReference>
<dbReference type="Proteomes" id="UP000027361">
    <property type="component" value="Unassembled WGS sequence"/>
</dbReference>
<comment type="caution">
    <text evidence="4">The sequence shown here is derived from an EMBL/GenBank/DDBJ whole genome shotgun (WGS) entry which is preliminary data.</text>
</comment>
<dbReference type="GO" id="GO:0005634">
    <property type="term" value="C:nucleus"/>
    <property type="evidence" value="ECO:0007669"/>
    <property type="project" value="InterPro"/>
</dbReference>
<feature type="region of interest" description="Disordered" evidence="3">
    <location>
        <begin position="143"/>
        <end position="189"/>
    </location>
</feature>
<dbReference type="FunFam" id="1.20.5.1500:FF:000001">
    <property type="entry name" value="Nucleosome assembly protein 1-like 1"/>
    <property type="match status" value="1"/>
</dbReference>
<dbReference type="OrthoDB" id="27325at2759"/>
<dbReference type="RefSeq" id="XP_013244169.1">
    <property type="nucleotide sequence ID" value="XM_013388715.1"/>
</dbReference>
<keyword evidence="5" id="KW-1185">Reference proteome</keyword>
<dbReference type="InterPro" id="IPR037231">
    <property type="entry name" value="NAP-like_sf"/>
</dbReference>
<accession>A0A066W7J8</accession>
<dbReference type="FunFam" id="3.30.1120.90:FF:000003">
    <property type="entry name" value="Nucleosome assembly protein"/>
    <property type="match status" value="1"/>
</dbReference>
<feature type="compositionally biased region" description="Low complexity" evidence="3">
    <location>
        <begin position="416"/>
        <end position="429"/>
    </location>
</feature>
<gene>
    <name evidence="4" type="ORF">K437DRAFT_83400</name>
</gene>
<evidence type="ECO:0000256" key="3">
    <source>
        <dbReference type="SAM" id="MobiDB-lite"/>
    </source>
</evidence>
<evidence type="ECO:0000256" key="1">
    <source>
        <dbReference type="ARBA" id="ARBA00009947"/>
    </source>
</evidence>
<comment type="similarity">
    <text evidence="1 2">Belongs to the nucleosome assembly protein (NAP) family.</text>
</comment>
<evidence type="ECO:0000313" key="4">
    <source>
        <dbReference type="EMBL" id="KDN48513.1"/>
    </source>
</evidence>
<dbReference type="Pfam" id="PF00956">
    <property type="entry name" value="NAP"/>
    <property type="match status" value="1"/>
</dbReference>
<sequence>MSSNVEIGKSRNADLTAPTPQNTPLNTAPLTRETLSRPTVGTISEDKEADDHAGAAASVLAANPALAGLIQSKLNTLVGRSSGYVELLPDYVKRRVEGLKGLQVEHQKIEADFQKEILQLEKKYAARYAPLYEKRASIIAGKQEPTTEEVKAGEASEADDEEAEDEDEEEGVEGQEAPKKSLVDVPAPADGQKGIPEFWLTALRNHVALNELITDRDEEALKALDDIKMIHLPDGQSGFKLEFHFDPSRNDFFSDEVLTKTYFYQDEVGYSGDLVYDHADGCTIHWKEDKDLTHKIETKKQRNKNTNQTRTVKRSVPVESFFNFFSPPKPPSAHDGGELDVEDEAEIDELEERLELDYQIGEDLKDRIIPHAIDFFTGKALQYEDMEGLDDDFEDEDEDEDDDDDEDQDHTTRRLGASAGSQMAGSADAEQCRQQ</sequence>
<dbReference type="Gene3D" id="1.20.5.1500">
    <property type="match status" value="1"/>
</dbReference>
<dbReference type="GeneID" id="25267862"/>
<feature type="region of interest" description="Disordered" evidence="3">
    <location>
        <begin position="386"/>
        <end position="435"/>
    </location>
</feature>
<dbReference type="EMBL" id="JMSN01000024">
    <property type="protein sequence ID" value="KDN48513.1"/>
    <property type="molecule type" value="Genomic_DNA"/>
</dbReference>
<dbReference type="OMA" id="YSGDFMY"/>
<organism evidence="4 5">
    <name type="scientific">Tilletiaria anomala (strain ATCC 24038 / CBS 436.72 / UBC 951)</name>
    <dbReference type="NCBI Taxonomy" id="1037660"/>
    <lineage>
        <taxon>Eukaryota</taxon>
        <taxon>Fungi</taxon>
        <taxon>Dikarya</taxon>
        <taxon>Basidiomycota</taxon>
        <taxon>Ustilaginomycotina</taxon>
        <taxon>Exobasidiomycetes</taxon>
        <taxon>Georgefischeriales</taxon>
        <taxon>Tilletiariaceae</taxon>
        <taxon>Tilletiaria</taxon>
    </lineage>
</organism>
<dbReference type="Gene3D" id="3.30.1120.90">
    <property type="entry name" value="Nucleosome assembly protein"/>
    <property type="match status" value="1"/>
</dbReference>
<feature type="compositionally biased region" description="Acidic residues" evidence="3">
    <location>
        <begin position="156"/>
        <end position="173"/>
    </location>
</feature>
<dbReference type="PANTHER" id="PTHR11875">
    <property type="entry name" value="TESTIS-SPECIFIC Y-ENCODED PROTEIN"/>
    <property type="match status" value="1"/>
</dbReference>
<feature type="compositionally biased region" description="Acidic residues" evidence="3">
    <location>
        <begin position="386"/>
        <end position="408"/>
    </location>
</feature>
<dbReference type="STRING" id="1037660.A0A066W7J8"/>
<evidence type="ECO:0000313" key="5">
    <source>
        <dbReference type="Proteomes" id="UP000027361"/>
    </source>
</evidence>
<feature type="compositionally biased region" description="Polar residues" evidence="3">
    <location>
        <begin position="18"/>
        <end position="29"/>
    </location>
</feature>
<dbReference type="SUPFAM" id="SSF143113">
    <property type="entry name" value="NAP-like"/>
    <property type="match status" value="1"/>
</dbReference>
<dbReference type="InParanoid" id="A0A066W7J8"/>
<dbReference type="HOGENOM" id="CLU_038841_1_0_1"/>
<reference evidence="4 5" key="1">
    <citation type="submission" date="2014-05" db="EMBL/GenBank/DDBJ databases">
        <title>Draft genome sequence of a rare smut relative, Tilletiaria anomala UBC 951.</title>
        <authorList>
            <consortium name="DOE Joint Genome Institute"/>
            <person name="Toome M."/>
            <person name="Kuo A."/>
            <person name="Henrissat B."/>
            <person name="Lipzen A."/>
            <person name="Tritt A."/>
            <person name="Yoshinaga Y."/>
            <person name="Zane M."/>
            <person name="Barry K."/>
            <person name="Grigoriev I.V."/>
            <person name="Spatafora J.W."/>
            <person name="Aimea M.C."/>
        </authorList>
    </citation>
    <scope>NUCLEOTIDE SEQUENCE [LARGE SCALE GENOMIC DNA]</scope>
    <source>
        <strain evidence="4 5">UBC 951</strain>
    </source>
</reference>
<protein>
    <submittedName>
        <fullName evidence="4">NAP-domain-containing protein</fullName>
    </submittedName>
</protein>